<dbReference type="EMBL" id="FOIZ01000003">
    <property type="protein sequence ID" value="SEW47359.1"/>
    <property type="molecule type" value="Genomic_DNA"/>
</dbReference>
<accession>A0A1I0S060</accession>
<proteinExistence type="predicted"/>
<dbReference type="Proteomes" id="UP000199167">
    <property type="component" value="Unassembled WGS sequence"/>
</dbReference>
<keyword evidence="2" id="KW-1185">Reference proteome</keyword>
<gene>
    <name evidence="1" type="ORF">SAMN04488515_3596</name>
</gene>
<sequence length="57" mass="6349">MTGPFPNKYFVTKKALPARADIRKIEAHATLNGSQGDIYVYVDRPAERIISAEPAFI</sequence>
<reference evidence="1 2" key="1">
    <citation type="submission" date="2016-10" db="EMBL/GenBank/DDBJ databases">
        <authorList>
            <person name="de Groot N.N."/>
        </authorList>
    </citation>
    <scope>NUCLEOTIDE SEQUENCE [LARGE SCALE GENOMIC DNA]</scope>
    <source>
        <strain evidence="1 2">DSM 17925</strain>
    </source>
</reference>
<name>A0A1I0S060_9RHOB</name>
<organism evidence="1 2">
    <name type="scientific">Cognatiyoonia koreensis</name>
    <dbReference type="NCBI Taxonomy" id="364200"/>
    <lineage>
        <taxon>Bacteria</taxon>
        <taxon>Pseudomonadati</taxon>
        <taxon>Pseudomonadota</taxon>
        <taxon>Alphaproteobacteria</taxon>
        <taxon>Rhodobacterales</taxon>
        <taxon>Paracoccaceae</taxon>
        <taxon>Cognatiyoonia</taxon>
    </lineage>
</organism>
<protein>
    <submittedName>
        <fullName evidence="1">Uncharacterized protein</fullName>
    </submittedName>
</protein>
<dbReference type="AlphaFoldDB" id="A0A1I0S060"/>
<evidence type="ECO:0000313" key="1">
    <source>
        <dbReference type="EMBL" id="SEW47359.1"/>
    </source>
</evidence>
<evidence type="ECO:0000313" key="2">
    <source>
        <dbReference type="Proteomes" id="UP000199167"/>
    </source>
</evidence>